<dbReference type="GO" id="GO:0003700">
    <property type="term" value="F:DNA-binding transcription factor activity"/>
    <property type="evidence" value="ECO:0007669"/>
    <property type="project" value="InterPro"/>
</dbReference>
<dbReference type="PANTHER" id="PTHR33154">
    <property type="entry name" value="TRANSCRIPTIONAL REGULATOR, ARSR FAMILY"/>
    <property type="match status" value="1"/>
</dbReference>
<dbReference type="InterPro" id="IPR011991">
    <property type="entry name" value="ArsR-like_HTH"/>
</dbReference>
<keyword evidence="2" id="KW-0238">DNA-binding</keyword>
<dbReference type="CDD" id="cd00090">
    <property type="entry name" value="HTH_ARSR"/>
    <property type="match status" value="1"/>
</dbReference>
<proteinExistence type="predicted"/>
<dbReference type="OrthoDB" id="9798835at2"/>
<dbReference type="Gene3D" id="1.10.10.10">
    <property type="entry name" value="Winged helix-like DNA-binding domain superfamily/Winged helix DNA-binding domain"/>
    <property type="match status" value="1"/>
</dbReference>
<dbReference type="InterPro" id="IPR001845">
    <property type="entry name" value="HTH_ArsR_DNA-bd_dom"/>
</dbReference>
<name>A0A4P6JT47_KTERU</name>
<dbReference type="InterPro" id="IPR051081">
    <property type="entry name" value="HTH_MetalResp_TranReg"/>
</dbReference>
<dbReference type="SUPFAM" id="SSF46785">
    <property type="entry name" value="Winged helix' DNA-binding domain"/>
    <property type="match status" value="1"/>
</dbReference>
<evidence type="ECO:0000256" key="1">
    <source>
        <dbReference type="ARBA" id="ARBA00023015"/>
    </source>
</evidence>
<dbReference type="AlphaFoldDB" id="A0A4P6JT47"/>
<keyword evidence="1" id="KW-0805">Transcription regulation</keyword>
<accession>A0A4P6JT47</accession>
<dbReference type="PROSITE" id="PS50987">
    <property type="entry name" value="HTH_ARSR_2"/>
    <property type="match status" value="1"/>
</dbReference>
<dbReference type="SMART" id="SM00418">
    <property type="entry name" value="HTH_ARSR"/>
    <property type="match status" value="1"/>
</dbReference>
<keyword evidence="3" id="KW-0804">Transcription</keyword>
<dbReference type="EMBL" id="CP035758">
    <property type="protein sequence ID" value="QBD78737.1"/>
    <property type="molecule type" value="Genomic_DNA"/>
</dbReference>
<dbReference type="InterPro" id="IPR036390">
    <property type="entry name" value="WH_DNA-bd_sf"/>
</dbReference>
<dbReference type="KEGG" id="kbs:EPA93_23230"/>
<evidence type="ECO:0000256" key="2">
    <source>
        <dbReference type="ARBA" id="ARBA00023125"/>
    </source>
</evidence>
<dbReference type="PANTHER" id="PTHR33154:SF33">
    <property type="entry name" value="TRANSCRIPTIONAL REPRESSOR SDPR"/>
    <property type="match status" value="1"/>
</dbReference>
<dbReference type="GO" id="GO:0003677">
    <property type="term" value="F:DNA binding"/>
    <property type="evidence" value="ECO:0007669"/>
    <property type="project" value="UniProtKB-KW"/>
</dbReference>
<evidence type="ECO:0000313" key="5">
    <source>
        <dbReference type="EMBL" id="QBD78737.1"/>
    </source>
</evidence>
<evidence type="ECO:0000259" key="4">
    <source>
        <dbReference type="PROSITE" id="PS50987"/>
    </source>
</evidence>
<reference evidence="5 6" key="1">
    <citation type="submission" date="2019-01" db="EMBL/GenBank/DDBJ databases">
        <title>Ktedonosporobacter rubrisoli SCAWS-G2.</title>
        <authorList>
            <person name="Huang Y."/>
            <person name="Yan B."/>
        </authorList>
    </citation>
    <scope>NUCLEOTIDE SEQUENCE [LARGE SCALE GENOMIC DNA]</scope>
    <source>
        <strain evidence="5 6">SCAWS-G2</strain>
    </source>
</reference>
<gene>
    <name evidence="5" type="ORF">EPA93_23230</name>
</gene>
<sequence>MNTREPQPALALIAGVLSDPTRLQILDLLVAGPDQDCEAPRHPQFTGAMCPQDLLNKLQTIAASKLSYHLGELQRAGLIHEQRYGKRIYYVVQREALQGFLLSFQQRYLHAESQI</sequence>
<feature type="domain" description="HTH arsR-type" evidence="4">
    <location>
        <begin position="1"/>
        <end position="112"/>
    </location>
</feature>
<keyword evidence="6" id="KW-1185">Reference proteome</keyword>
<dbReference type="Proteomes" id="UP000290365">
    <property type="component" value="Chromosome"/>
</dbReference>
<evidence type="ECO:0000256" key="3">
    <source>
        <dbReference type="ARBA" id="ARBA00023163"/>
    </source>
</evidence>
<dbReference type="RefSeq" id="WP_129889790.1">
    <property type="nucleotide sequence ID" value="NZ_CP035758.1"/>
</dbReference>
<dbReference type="Pfam" id="PF12840">
    <property type="entry name" value="HTH_20"/>
    <property type="match status" value="1"/>
</dbReference>
<dbReference type="InterPro" id="IPR036388">
    <property type="entry name" value="WH-like_DNA-bd_sf"/>
</dbReference>
<organism evidence="5 6">
    <name type="scientific">Ktedonosporobacter rubrisoli</name>
    <dbReference type="NCBI Taxonomy" id="2509675"/>
    <lineage>
        <taxon>Bacteria</taxon>
        <taxon>Bacillati</taxon>
        <taxon>Chloroflexota</taxon>
        <taxon>Ktedonobacteria</taxon>
        <taxon>Ktedonobacterales</taxon>
        <taxon>Ktedonosporobacteraceae</taxon>
        <taxon>Ktedonosporobacter</taxon>
    </lineage>
</organism>
<protein>
    <submittedName>
        <fullName evidence="5">ArsR family transcriptional regulator</fullName>
    </submittedName>
</protein>
<evidence type="ECO:0000313" key="6">
    <source>
        <dbReference type="Proteomes" id="UP000290365"/>
    </source>
</evidence>